<keyword evidence="1" id="KW-1133">Transmembrane helix</keyword>
<protein>
    <submittedName>
        <fullName evidence="2">Uncharacterized protein</fullName>
    </submittedName>
</protein>
<gene>
    <name evidence="2" type="ORF">H0921_01710</name>
</gene>
<dbReference type="RefSeq" id="WP_194536286.1">
    <property type="nucleotide sequence ID" value="NZ_JACEFB010000001.1"/>
</dbReference>
<dbReference type="Proteomes" id="UP000542342">
    <property type="component" value="Unassembled WGS sequence"/>
</dbReference>
<sequence>MSLAAFLWVSAITTLAVLVYFLFRWIPRLILAIRLEQAQESLRLQQQRLEEMVLRQGMASGKPRGMKWRRCQFEGEPLWLHEEEKGQVAALIPVTIEFEPHGEAESWEGHPVEEPRRGVVLFFFRRGEWEAAGRVLFNLTPQQAAEQLGPPWRIATVLPSSATSSTSS</sequence>
<dbReference type="EMBL" id="JACEFB010000001">
    <property type="protein sequence ID" value="MBA2224874.1"/>
    <property type="molecule type" value="Genomic_DNA"/>
</dbReference>
<evidence type="ECO:0000313" key="3">
    <source>
        <dbReference type="Proteomes" id="UP000542342"/>
    </source>
</evidence>
<organism evidence="2 3">
    <name type="scientific">Thermogemmata fonticola</name>
    <dbReference type="NCBI Taxonomy" id="2755323"/>
    <lineage>
        <taxon>Bacteria</taxon>
        <taxon>Pseudomonadati</taxon>
        <taxon>Planctomycetota</taxon>
        <taxon>Planctomycetia</taxon>
        <taxon>Gemmatales</taxon>
        <taxon>Gemmataceae</taxon>
        <taxon>Thermogemmata</taxon>
    </lineage>
</organism>
<dbReference type="AlphaFoldDB" id="A0A7V9AAG3"/>
<keyword evidence="1" id="KW-0812">Transmembrane</keyword>
<evidence type="ECO:0000313" key="2">
    <source>
        <dbReference type="EMBL" id="MBA2224874.1"/>
    </source>
</evidence>
<name>A0A7V9AAG3_9BACT</name>
<keyword evidence="3" id="KW-1185">Reference proteome</keyword>
<accession>A0A7V9AAG3</accession>
<feature type="transmembrane region" description="Helical" evidence="1">
    <location>
        <begin position="6"/>
        <end position="26"/>
    </location>
</feature>
<evidence type="ECO:0000256" key="1">
    <source>
        <dbReference type="SAM" id="Phobius"/>
    </source>
</evidence>
<proteinExistence type="predicted"/>
<keyword evidence="1" id="KW-0472">Membrane</keyword>
<comment type="caution">
    <text evidence="2">The sequence shown here is derived from an EMBL/GenBank/DDBJ whole genome shotgun (WGS) entry which is preliminary data.</text>
</comment>
<reference evidence="2 3" key="1">
    <citation type="submission" date="2020-07" db="EMBL/GenBank/DDBJ databases">
        <title>Thermogemmata thermophila gen. nov., sp. nov., a novel moderate thermophilic planctomycete from a Kamchatka hot spring.</title>
        <authorList>
            <person name="Elcheninov A.G."/>
            <person name="Podosokorskaya O.A."/>
            <person name="Kovaleva O.L."/>
            <person name="Novikov A."/>
            <person name="Bonch-Osmolovskaya E.A."/>
            <person name="Toshchakov S.V."/>
            <person name="Kublanov I.V."/>
        </authorList>
    </citation>
    <scope>NUCLEOTIDE SEQUENCE [LARGE SCALE GENOMIC DNA]</scope>
    <source>
        <strain evidence="2 3">2918</strain>
    </source>
</reference>